<feature type="region of interest" description="Disordered" evidence="1">
    <location>
        <begin position="405"/>
        <end position="468"/>
    </location>
</feature>
<reference evidence="2 3" key="1">
    <citation type="submission" date="2021-02" db="EMBL/GenBank/DDBJ databases">
        <title>Genome assembly of Pseudopithomyces chartarum.</title>
        <authorList>
            <person name="Jauregui R."/>
            <person name="Singh J."/>
            <person name="Voisey C."/>
        </authorList>
    </citation>
    <scope>NUCLEOTIDE SEQUENCE [LARGE SCALE GENOMIC DNA]</scope>
    <source>
        <strain evidence="2 3">AGR01</strain>
    </source>
</reference>
<keyword evidence="3" id="KW-1185">Reference proteome</keyword>
<organism evidence="2 3">
    <name type="scientific">Pseudopithomyces chartarum</name>
    <dbReference type="NCBI Taxonomy" id="1892770"/>
    <lineage>
        <taxon>Eukaryota</taxon>
        <taxon>Fungi</taxon>
        <taxon>Dikarya</taxon>
        <taxon>Ascomycota</taxon>
        <taxon>Pezizomycotina</taxon>
        <taxon>Dothideomycetes</taxon>
        <taxon>Pleosporomycetidae</taxon>
        <taxon>Pleosporales</taxon>
        <taxon>Massarineae</taxon>
        <taxon>Didymosphaeriaceae</taxon>
        <taxon>Pseudopithomyces</taxon>
    </lineage>
</organism>
<evidence type="ECO:0000313" key="2">
    <source>
        <dbReference type="EMBL" id="KAK3203312.1"/>
    </source>
</evidence>
<name>A0AAN6LS86_9PLEO</name>
<dbReference type="Proteomes" id="UP001280581">
    <property type="component" value="Unassembled WGS sequence"/>
</dbReference>
<feature type="region of interest" description="Disordered" evidence="1">
    <location>
        <begin position="52"/>
        <end position="78"/>
    </location>
</feature>
<comment type="caution">
    <text evidence="2">The sequence shown here is derived from an EMBL/GenBank/DDBJ whole genome shotgun (WGS) entry which is preliminary data.</text>
</comment>
<feature type="region of interest" description="Disordered" evidence="1">
    <location>
        <begin position="364"/>
        <end position="389"/>
    </location>
</feature>
<feature type="region of interest" description="Disordered" evidence="1">
    <location>
        <begin position="152"/>
        <end position="223"/>
    </location>
</feature>
<dbReference type="AlphaFoldDB" id="A0AAN6LS86"/>
<dbReference type="EMBL" id="WVTA01000011">
    <property type="protein sequence ID" value="KAK3203312.1"/>
    <property type="molecule type" value="Genomic_DNA"/>
</dbReference>
<protein>
    <submittedName>
        <fullName evidence="2">Uncharacterized protein</fullName>
    </submittedName>
</protein>
<feature type="compositionally biased region" description="Polar residues" evidence="1">
    <location>
        <begin position="458"/>
        <end position="468"/>
    </location>
</feature>
<accession>A0AAN6LS86</accession>
<evidence type="ECO:0000313" key="3">
    <source>
        <dbReference type="Proteomes" id="UP001280581"/>
    </source>
</evidence>
<sequence>METNTTANETTDTDIWRTEEAVARAPSYSVGPSGCFEQSSACAVTNDELTAVSEGASHREAPLPKTPVRVPSESSTDSLLEKGMSNMNMNENESKKSVGELSNQEPIAAEMKDPHHRPLPSMNSDTNAEPLESRTFTLPRDSLIIEQETNEAQELHGKVSPRTPKAQSQVEDTTWPTSGPAPKLRTPVAVSPMPSVTRIQQQASTNLRRRSKTEAPRPRSSFMSEVAPEELHEVELNPEFLKEAEEAKKLATLIRNEYEDVSRDVSDYQMAHCHEGDKANLPSYQYPGTYEAAKHDSYEAAKNIGSAAKKFGSALVSSGIGKAAWSVGALSLDAGRRAGKHMTTQAIINSGYKDSLPTSVQSWADANEEKRRRKAEAKKREYQTAGQSGSSYKLVNPLAFIKTSEKKDTKTQETNDFKDDSSTGVNEEEERAQKPNPPGRGVQDGWTLINSPVHGAAPTSSRTDGSPYLSTIYESTAGFVEDSATATAKTGGQSTSTTGRLHRS</sequence>
<gene>
    <name evidence="2" type="ORF">GRF29_112g823753</name>
</gene>
<feature type="compositionally biased region" description="Polar residues" evidence="1">
    <location>
        <begin position="197"/>
        <end position="206"/>
    </location>
</feature>
<feature type="compositionally biased region" description="Basic and acidic residues" evidence="1">
    <location>
        <begin position="405"/>
        <end position="421"/>
    </location>
</feature>
<feature type="region of interest" description="Disordered" evidence="1">
    <location>
        <begin position="484"/>
        <end position="504"/>
    </location>
</feature>
<evidence type="ECO:0000256" key="1">
    <source>
        <dbReference type="SAM" id="MobiDB-lite"/>
    </source>
</evidence>
<proteinExistence type="predicted"/>
<feature type="compositionally biased region" description="Polar residues" evidence="1">
    <location>
        <begin position="165"/>
        <end position="177"/>
    </location>
</feature>